<organism evidence="8 9">
    <name type="scientific">Sporichthya brevicatena</name>
    <dbReference type="NCBI Taxonomy" id="171442"/>
    <lineage>
        <taxon>Bacteria</taxon>
        <taxon>Bacillati</taxon>
        <taxon>Actinomycetota</taxon>
        <taxon>Actinomycetes</taxon>
        <taxon>Sporichthyales</taxon>
        <taxon>Sporichthyaceae</taxon>
        <taxon>Sporichthya</taxon>
    </lineage>
</organism>
<evidence type="ECO:0000256" key="5">
    <source>
        <dbReference type="ARBA" id="ARBA00022989"/>
    </source>
</evidence>
<reference evidence="8 9" key="1">
    <citation type="journal article" date="2019" name="Int. J. Syst. Evol. Microbiol.">
        <title>The Global Catalogue of Microorganisms (GCM) 10K type strain sequencing project: providing services to taxonomists for standard genome sequencing and annotation.</title>
        <authorList>
            <consortium name="The Broad Institute Genomics Platform"/>
            <consortium name="The Broad Institute Genome Sequencing Center for Infectious Disease"/>
            <person name="Wu L."/>
            <person name="Ma J."/>
        </authorList>
    </citation>
    <scope>NUCLEOTIDE SEQUENCE [LARGE SCALE GENOMIC DNA]</scope>
    <source>
        <strain evidence="8 9">JCM 10671</strain>
    </source>
</reference>
<evidence type="ECO:0000256" key="7">
    <source>
        <dbReference type="SAM" id="Phobius"/>
    </source>
</evidence>
<proteinExistence type="inferred from homology"/>
<evidence type="ECO:0000256" key="6">
    <source>
        <dbReference type="ARBA" id="ARBA00023136"/>
    </source>
</evidence>
<accession>A0ABN1GJ68</accession>
<evidence type="ECO:0000256" key="2">
    <source>
        <dbReference type="ARBA" id="ARBA00006679"/>
    </source>
</evidence>
<keyword evidence="5 7" id="KW-1133">Transmembrane helix</keyword>
<dbReference type="EMBL" id="BAAAHE010000008">
    <property type="protein sequence ID" value="GAA0612647.1"/>
    <property type="molecule type" value="Genomic_DNA"/>
</dbReference>
<comment type="subcellular location">
    <subcellularLocation>
        <location evidence="1">Cell membrane</location>
        <topology evidence="1">Multi-pass membrane protein</topology>
    </subcellularLocation>
</comment>
<evidence type="ECO:0000313" key="8">
    <source>
        <dbReference type="EMBL" id="GAA0612647.1"/>
    </source>
</evidence>
<keyword evidence="3" id="KW-1003">Cell membrane</keyword>
<sequence>MTETDLAALLLRGTLGTVMVAHGWNHLFGAGGVAGTARWFGSMGLRPPRVQALASGITEIGVGVCLLLGLLTTFQCAAVVGVMLVAGVTAHRRNGFFIFRPGQGWEYVAVLALAAATLAVLGAGDLAADRVIGIGDDLDGGLGLGLSIGLGSVGAGGLLLTCWRPLPQSPG</sequence>
<dbReference type="InterPro" id="IPR032808">
    <property type="entry name" value="DoxX"/>
</dbReference>
<keyword evidence="6 7" id="KW-0472">Membrane</keyword>
<dbReference type="PANTHER" id="PTHR33452">
    <property type="entry name" value="OXIDOREDUCTASE CATD-RELATED"/>
    <property type="match status" value="1"/>
</dbReference>
<keyword evidence="4 7" id="KW-0812">Transmembrane</keyword>
<protein>
    <submittedName>
        <fullName evidence="8">DoxX family protein</fullName>
    </submittedName>
</protein>
<evidence type="ECO:0000256" key="4">
    <source>
        <dbReference type="ARBA" id="ARBA00022692"/>
    </source>
</evidence>
<dbReference type="Pfam" id="PF07681">
    <property type="entry name" value="DoxX"/>
    <property type="match status" value="1"/>
</dbReference>
<feature type="transmembrane region" description="Helical" evidence="7">
    <location>
        <begin position="107"/>
        <end position="128"/>
    </location>
</feature>
<comment type="similarity">
    <text evidence="2">Belongs to the DoxX family.</text>
</comment>
<evidence type="ECO:0000313" key="9">
    <source>
        <dbReference type="Proteomes" id="UP001500957"/>
    </source>
</evidence>
<evidence type="ECO:0000256" key="3">
    <source>
        <dbReference type="ARBA" id="ARBA00022475"/>
    </source>
</evidence>
<dbReference type="RefSeq" id="WP_344602895.1">
    <property type="nucleotide sequence ID" value="NZ_BAAAHE010000008.1"/>
</dbReference>
<comment type="caution">
    <text evidence="8">The sequence shown here is derived from an EMBL/GenBank/DDBJ whole genome shotgun (WGS) entry which is preliminary data.</text>
</comment>
<dbReference type="PANTHER" id="PTHR33452:SF1">
    <property type="entry name" value="INNER MEMBRANE PROTEIN YPHA-RELATED"/>
    <property type="match status" value="1"/>
</dbReference>
<feature type="transmembrane region" description="Helical" evidence="7">
    <location>
        <begin position="60"/>
        <end position="86"/>
    </location>
</feature>
<dbReference type="Proteomes" id="UP001500957">
    <property type="component" value="Unassembled WGS sequence"/>
</dbReference>
<name>A0ABN1GJ68_9ACTN</name>
<feature type="transmembrane region" description="Helical" evidence="7">
    <location>
        <begin position="140"/>
        <end position="163"/>
    </location>
</feature>
<dbReference type="InterPro" id="IPR051907">
    <property type="entry name" value="DoxX-like_oxidoreductase"/>
</dbReference>
<evidence type="ECO:0000256" key="1">
    <source>
        <dbReference type="ARBA" id="ARBA00004651"/>
    </source>
</evidence>
<gene>
    <name evidence="8" type="ORF">GCM10009547_13310</name>
</gene>
<keyword evidence="9" id="KW-1185">Reference proteome</keyword>